<feature type="region of interest" description="Disordered" evidence="6">
    <location>
        <begin position="59"/>
        <end position="268"/>
    </location>
</feature>
<comment type="subcellular location">
    <subcellularLocation>
        <location evidence="1">Nucleus</location>
    </subcellularLocation>
</comment>
<keyword evidence="3" id="KW-0238">DNA-binding</keyword>
<organism evidence="8 9">
    <name type="scientific">Coffea canephora</name>
    <name type="common">Robusta coffee</name>
    <dbReference type="NCBI Taxonomy" id="49390"/>
    <lineage>
        <taxon>Eukaryota</taxon>
        <taxon>Viridiplantae</taxon>
        <taxon>Streptophyta</taxon>
        <taxon>Embryophyta</taxon>
        <taxon>Tracheophyta</taxon>
        <taxon>Spermatophyta</taxon>
        <taxon>Magnoliopsida</taxon>
        <taxon>eudicotyledons</taxon>
        <taxon>Gunneridae</taxon>
        <taxon>Pentapetalae</taxon>
        <taxon>asterids</taxon>
        <taxon>lamiids</taxon>
        <taxon>Gentianales</taxon>
        <taxon>Rubiaceae</taxon>
        <taxon>Ixoroideae</taxon>
        <taxon>Gardenieae complex</taxon>
        <taxon>Bertiereae - Coffeeae clade</taxon>
        <taxon>Coffeeae</taxon>
        <taxon>Coffea</taxon>
    </lineage>
</organism>
<feature type="region of interest" description="Disordered" evidence="6">
    <location>
        <begin position="289"/>
        <end position="310"/>
    </location>
</feature>
<keyword evidence="9" id="KW-1185">Reference proteome</keyword>
<evidence type="ECO:0000256" key="6">
    <source>
        <dbReference type="SAM" id="MobiDB-lite"/>
    </source>
</evidence>
<dbReference type="Proteomes" id="UP000295252">
    <property type="component" value="Chromosome VI"/>
</dbReference>
<dbReference type="STRING" id="49390.A0A068TQ64"/>
<feature type="compositionally biased region" description="Basic and acidic residues" evidence="6">
    <location>
        <begin position="195"/>
        <end position="237"/>
    </location>
</feature>
<dbReference type="OrthoDB" id="1435582at2759"/>
<dbReference type="SUPFAM" id="SSF54171">
    <property type="entry name" value="DNA-binding domain"/>
    <property type="match status" value="1"/>
</dbReference>
<reference evidence="9" key="1">
    <citation type="journal article" date="2014" name="Science">
        <title>The coffee genome provides insight into the convergent evolution of caffeine biosynthesis.</title>
        <authorList>
            <person name="Denoeud F."/>
            <person name="Carretero-Paulet L."/>
            <person name="Dereeper A."/>
            <person name="Droc G."/>
            <person name="Guyot R."/>
            <person name="Pietrella M."/>
            <person name="Zheng C."/>
            <person name="Alberti A."/>
            <person name="Anthony F."/>
            <person name="Aprea G."/>
            <person name="Aury J.M."/>
            <person name="Bento P."/>
            <person name="Bernard M."/>
            <person name="Bocs S."/>
            <person name="Campa C."/>
            <person name="Cenci A."/>
            <person name="Combes M.C."/>
            <person name="Crouzillat D."/>
            <person name="Da Silva C."/>
            <person name="Daddiego L."/>
            <person name="De Bellis F."/>
            <person name="Dussert S."/>
            <person name="Garsmeur O."/>
            <person name="Gayraud T."/>
            <person name="Guignon V."/>
            <person name="Jahn K."/>
            <person name="Jamilloux V."/>
            <person name="Joet T."/>
            <person name="Labadie K."/>
            <person name="Lan T."/>
            <person name="Leclercq J."/>
            <person name="Lepelley M."/>
            <person name="Leroy T."/>
            <person name="Li L.T."/>
            <person name="Librado P."/>
            <person name="Lopez L."/>
            <person name="Munoz A."/>
            <person name="Noel B."/>
            <person name="Pallavicini A."/>
            <person name="Perrotta G."/>
            <person name="Poncet V."/>
            <person name="Pot D."/>
            <person name="Priyono X."/>
            <person name="Rigoreau M."/>
            <person name="Rouard M."/>
            <person name="Rozas J."/>
            <person name="Tranchant-Dubreuil C."/>
            <person name="VanBuren R."/>
            <person name="Zhang Q."/>
            <person name="Andrade A.C."/>
            <person name="Argout X."/>
            <person name="Bertrand B."/>
            <person name="de Kochko A."/>
            <person name="Graziosi G."/>
            <person name="Henry R.J."/>
            <person name="Jayarama X."/>
            <person name="Ming R."/>
            <person name="Nagai C."/>
            <person name="Rounsley S."/>
            <person name="Sankoff D."/>
            <person name="Giuliano G."/>
            <person name="Albert V.A."/>
            <person name="Wincker P."/>
            <person name="Lashermes P."/>
        </authorList>
    </citation>
    <scope>NUCLEOTIDE SEQUENCE [LARGE SCALE GENOMIC DNA]</scope>
    <source>
        <strain evidence="9">cv. DH200-94</strain>
    </source>
</reference>
<dbReference type="PANTHER" id="PTHR33729:SF12">
    <property type="entry name" value="MBD DOMAIN-CONTAINING PROTEIN"/>
    <property type="match status" value="1"/>
</dbReference>
<dbReference type="FunCoup" id="A0A068TQ64">
    <property type="interactions" value="176"/>
</dbReference>
<keyword evidence="2" id="KW-0805">Transcription regulation</keyword>
<dbReference type="GO" id="GO:0005634">
    <property type="term" value="C:nucleus"/>
    <property type="evidence" value="ECO:0007669"/>
    <property type="project" value="UniProtKB-SubCell"/>
</dbReference>
<evidence type="ECO:0000256" key="5">
    <source>
        <dbReference type="ARBA" id="ARBA00023242"/>
    </source>
</evidence>
<dbReference type="InterPro" id="IPR001739">
    <property type="entry name" value="Methyl_CpG_DNA-bd"/>
</dbReference>
<protein>
    <recommendedName>
        <fullName evidence="7">MBD domain-containing protein</fullName>
    </recommendedName>
</protein>
<dbReference type="InParanoid" id="A0A068TQ64"/>
<feature type="compositionally biased region" description="Polar residues" evidence="6">
    <location>
        <begin position="291"/>
        <end position="302"/>
    </location>
</feature>
<evidence type="ECO:0000256" key="1">
    <source>
        <dbReference type="ARBA" id="ARBA00004123"/>
    </source>
</evidence>
<evidence type="ECO:0000256" key="4">
    <source>
        <dbReference type="ARBA" id="ARBA00023163"/>
    </source>
</evidence>
<evidence type="ECO:0000259" key="7">
    <source>
        <dbReference type="PROSITE" id="PS50982"/>
    </source>
</evidence>
<evidence type="ECO:0000313" key="9">
    <source>
        <dbReference type="Proteomes" id="UP000295252"/>
    </source>
</evidence>
<keyword evidence="5" id="KW-0539">Nucleus</keyword>
<dbReference type="EMBL" id="HG739086">
    <property type="protein sequence ID" value="CDO98152.1"/>
    <property type="molecule type" value="Genomic_DNA"/>
</dbReference>
<feature type="compositionally biased region" description="Basic and acidic residues" evidence="6">
    <location>
        <begin position="78"/>
        <end position="102"/>
    </location>
</feature>
<evidence type="ECO:0000313" key="8">
    <source>
        <dbReference type="EMBL" id="CDO98152.1"/>
    </source>
</evidence>
<dbReference type="InterPro" id="IPR016177">
    <property type="entry name" value="DNA-bd_dom_sf"/>
</dbReference>
<accession>A0A068TQ64</accession>
<dbReference type="OMA" id="CEIMFIA"/>
<dbReference type="PROSITE" id="PS50982">
    <property type="entry name" value="MBD"/>
    <property type="match status" value="1"/>
</dbReference>
<feature type="compositionally biased region" description="Basic and acidic residues" evidence="6">
    <location>
        <begin position="160"/>
        <end position="176"/>
    </location>
</feature>
<dbReference type="Pfam" id="PF01429">
    <property type="entry name" value="MBD"/>
    <property type="match status" value="1"/>
</dbReference>
<dbReference type="InterPro" id="IPR039622">
    <property type="entry name" value="MBD10/11"/>
</dbReference>
<gene>
    <name evidence="8" type="ORF">GSCOC_T00022157001</name>
</gene>
<evidence type="ECO:0000256" key="2">
    <source>
        <dbReference type="ARBA" id="ARBA00023015"/>
    </source>
</evidence>
<dbReference type="Gramene" id="CDO98152">
    <property type="protein sequence ID" value="CDO98152"/>
    <property type="gene ID" value="GSCOC_T00022157001"/>
</dbReference>
<sequence length="310" mass="33242">MASIAVNKEEVVSVELPAPASWKKLFIPKKGGTPRKNEIVFVAPTGEEISGRKQLEQYLKSHPGNPSISEFDWSTGETPRRSARISEKLKATPPSTEKEPPKKRARKSLGAKKDDKETDAAKQETENKGHEEMLDAGATEKKSEEPERGNDIIRATLAEGEGKADAEDRKEPDSTVKENGTVENGVKDVGVQNETDDKNAPIAVEKGEEKLDSKEVEKPETEIGKDDGADAAGKDKAGTAAAAAANNGVEQELPNGVAPPEAETKEVEVCDGKLKLQVEDARVAVMENGKVEQTGQRETAQCPSPAPIAC</sequence>
<evidence type="ECO:0000256" key="3">
    <source>
        <dbReference type="ARBA" id="ARBA00023125"/>
    </source>
</evidence>
<dbReference type="Gene3D" id="3.30.890.10">
    <property type="entry name" value="Methyl-cpg-binding Protein 2, Chain A"/>
    <property type="match status" value="1"/>
</dbReference>
<dbReference type="PANTHER" id="PTHR33729">
    <property type="entry name" value="METHYL-CPG BINDING DOMAIN CONTAINING PROTEIN, EXPRESSED"/>
    <property type="match status" value="1"/>
</dbReference>
<proteinExistence type="predicted"/>
<name>A0A068TQ64_COFCA</name>
<keyword evidence="4" id="KW-0804">Transcription</keyword>
<dbReference type="PhylomeDB" id="A0A068TQ64"/>
<feature type="compositionally biased region" description="Basic and acidic residues" evidence="6">
    <location>
        <begin position="111"/>
        <end position="151"/>
    </location>
</feature>
<feature type="domain" description="MBD" evidence="7">
    <location>
        <begin position="8"/>
        <end position="78"/>
    </location>
</feature>
<dbReference type="GO" id="GO:0003677">
    <property type="term" value="F:DNA binding"/>
    <property type="evidence" value="ECO:0007669"/>
    <property type="project" value="UniProtKB-KW"/>
</dbReference>
<dbReference type="AlphaFoldDB" id="A0A068TQ64"/>